<accession>A0A1Z1FBJ7</accession>
<dbReference type="AlphaFoldDB" id="A0A1Z1FBJ7"/>
<feature type="region of interest" description="Disordered" evidence="1">
    <location>
        <begin position="98"/>
        <end position="118"/>
    </location>
</feature>
<evidence type="ECO:0000313" key="4">
    <source>
        <dbReference type="Proteomes" id="UP000195807"/>
    </source>
</evidence>
<dbReference type="KEGG" id="cman:A9D14_07830"/>
<protein>
    <submittedName>
        <fullName evidence="3">Uncharacterized protein</fullName>
    </submittedName>
</protein>
<evidence type="ECO:0000313" key="3">
    <source>
        <dbReference type="EMBL" id="ARU16124.1"/>
    </source>
</evidence>
<evidence type="ECO:0000256" key="2">
    <source>
        <dbReference type="SAM" id="SignalP"/>
    </source>
</evidence>
<evidence type="ECO:0000256" key="1">
    <source>
        <dbReference type="SAM" id="MobiDB-lite"/>
    </source>
</evidence>
<name>A0A1Z1FBJ7_9SPHN</name>
<sequence>MTIATAVVPLLALVMAAPVPAQTAAPDSLALPNHADRPLAENRQRCRERIAIVRDDRGLPPLPELDRDRDRTGPEPLLIAAVDRQIDGCPVLVMYRDHDDIREVPQPDDRRAGLMPAG</sequence>
<dbReference type="EMBL" id="CP019602">
    <property type="protein sequence ID" value="ARU16124.1"/>
    <property type="molecule type" value="Genomic_DNA"/>
</dbReference>
<keyword evidence="4" id="KW-1185">Reference proteome</keyword>
<organism evidence="3 4">
    <name type="scientific">Croceicoccus marinus</name>
    <dbReference type="NCBI Taxonomy" id="450378"/>
    <lineage>
        <taxon>Bacteria</taxon>
        <taxon>Pseudomonadati</taxon>
        <taxon>Pseudomonadota</taxon>
        <taxon>Alphaproteobacteria</taxon>
        <taxon>Sphingomonadales</taxon>
        <taxon>Erythrobacteraceae</taxon>
        <taxon>Croceicoccus</taxon>
    </lineage>
</organism>
<gene>
    <name evidence="3" type="ORF">A9D14_07830</name>
</gene>
<dbReference type="Proteomes" id="UP000195807">
    <property type="component" value="Chromosome"/>
</dbReference>
<dbReference type="OrthoDB" id="7392086at2"/>
<feature type="signal peptide" evidence="2">
    <location>
        <begin position="1"/>
        <end position="21"/>
    </location>
</feature>
<reference evidence="3 4" key="1">
    <citation type="submission" date="2017-01" db="EMBL/GenBank/DDBJ databases">
        <title>Complete genome sequence of esterase-producing bacterium Croceicoccus marinus E4A9.</title>
        <authorList>
            <person name="Wu Y.-H."/>
            <person name="Cheng H."/>
            <person name="Xu L."/>
            <person name="Huo Y.-Y."/>
            <person name="Wang C.-S."/>
            <person name="Xu X.-W."/>
        </authorList>
    </citation>
    <scope>NUCLEOTIDE SEQUENCE [LARGE SCALE GENOMIC DNA]</scope>
    <source>
        <strain evidence="3 4">E4A9</strain>
    </source>
</reference>
<keyword evidence="2" id="KW-0732">Signal</keyword>
<proteinExistence type="predicted"/>
<dbReference type="STRING" id="450378.GCA_001661675_01568"/>
<feature type="compositionally biased region" description="Basic and acidic residues" evidence="1">
    <location>
        <begin position="98"/>
        <end position="112"/>
    </location>
</feature>
<feature type="chain" id="PRO_5013391753" evidence="2">
    <location>
        <begin position="22"/>
        <end position="118"/>
    </location>
</feature>